<keyword evidence="3" id="KW-0804">Transcription</keyword>
<dbReference type="PANTHER" id="PTHR33204">
    <property type="entry name" value="TRANSCRIPTIONAL REGULATOR, MARR FAMILY"/>
    <property type="match status" value="1"/>
</dbReference>
<dbReference type="InterPro" id="IPR036388">
    <property type="entry name" value="WH-like_DNA-bd_sf"/>
</dbReference>
<feature type="domain" description="HTH hxlR-type" evidence="4">
    <location>
        <begin position="9"/>
        <end position="107"/>
    </location>
</feature>
<dbReference type="AlphaFoldDB" id="A0A2V3XVQ0"/>
<evidence type="ECO:0000313" key="6">
    <source>
        <dbReference type="Proteomes" id="UP000248057"/>
    </source>
</evidence>
<proteinExistence type="predicted"/>
<organism evidence="5 6">
    <name type="scientific">Hungatella effluvii</name>
    <dbReference type="NCBI Taxonomy" id="1096246"/>
    <lineage>
        <taxon>Bacteria</taxon>
        <taxon>Bacillati</taxon>
        <taxon>Bacillota</taxon>
        <taxon>Clostridia</taxon>
        <taxon>Lachnospirales</taxon>
        <taxon>Lachnospiraceae</taxon>
        <taxon>Hungatella</taxon>
    </lineage>
</organism>
<evidence type="ECO:0000256" key="1">
    <source>
        <dbReference type="ARBA" id="ARBA00023015"/>
    </source>
</evidence>
<dbReference type="PANTHER" id="PTHR33204:SF29">
    <property type="entry name" value="TRANSCRIPTIONAL REGULATOR"/>
    <property type="match status" value="1"/>
</dbReference>
<evidence type="ECO:0000256" key="3">
    <source>
        <dbReference type="ARBA" id="ARBA00023163"/>
    </source>
</evidence>
<dbReference type="GeneID" id="86064711"/>
<dbReference type="EMBL" id="QJKD01000024">
    <property type="protein sequence ID" value="PXX45593.1"/>
    <property type="molecule type" value="Genomic_DNA"/>
</dbReference>
<accession>A0A2V3XVQ0</accession>
<dbReference type="InterPro" id="IPR036390">
    <property type="entry name" value="WH_DNA-bd_sf"/>
</dbReference>
<dbReference type="InterPro" id="IPR002577">
    <property type="entry name" value="HTH_HxlR"/>
</dbReference>
<keyword evidence="2" id="KW-0238">DNA-binding</keyword>
<dbReference type="Proteomes" id="UP000248057">
    <property type="component" value="Unassembled WGS sequence"/>
</dbReference>
<dbReference type="PROSITE" id="PS51118">
    <property type="entry name" value="HTH_HXLR"/>
    <property type="match status" value="1"/>
</dbReference>
<evidence type="ECO:0000313" key="5">
    <source>
        <dbReference type="EMBL" id="PXX45593.1"/>
    </source>
</evidence>
<protein>
    <submittedName>
        <fullName evidence="5">HxlR family transcriptional regulator</fullName>
    </submittedName>
</protein>
<dbReference type="GO" id="GO:0003677">
    <property type="term" value="F:DNA binding"/>
    <property type="evidence" value="ECO:0007669"/>
    <property type="project" value="UniProtKB-KW"/>
</dbReference>
<gene>
    <name evidence="5" type="ORF">DFR60_12448</name>
</gene>
<comment type="caution">
    <text evidence="5">The sequence shown here is derived from an EMBL/GenBank/DDBJ whole genome shotgun (WGS) entry which is preliminary data.</text>
</comment>
<reference evidence="5 6" key="1">
    <citation type="submission" date="2018-05" db="EMBL/GenBank/DDBJ databases">
        <title>Genomic Encyclopedia of Type Strains, Phase IV (KMG-IV): sequencing the most valuable type-strain genomes for metagenomic binning, comparative biology and taxonomic classification.</title>
        <authorList>
            <person name="Goeker M."/>
        </authorList>
    </citation>
    <scope>NUCLEOTIDE SEQUENCE [LARGE SCALE GENOMIC DNA]</scope>
    <source>
        <strain evidence="5 6">DSM 24995</strain>
    </source>
</reference>
<dbReference type="Gene3D" id="1.10.10.10">
    <property type="entry name" value="Winged helix-like DNA-binding domain superfamily/Winged helix DNA-binding domain"/>
    <property type="match status" value="1"/>
</dbReference>
<keyword evidence="6" id="KW-1185">Reference proteome</keyword>
<name>A0A2V3XVQ0_9FIRM</name>
<dbReference type="Pfam" id="PF01638">
    <property type="entry name" value="HxlR"/>
    <property type="match status" value="1"/>
</dbReference>
<keyword evidence="1" id="KW-0805">Transcription regulation</keyword>
<dbReference type="RefSeq" id="WP_025531052.1">
    <property type="nucleotide sequence ID" value="NZ_JAWYAM010000079.1"/>
</dbReference>
<sequence length="129" mass="14999">MKLRESYTCPLELVHDMIKGKWKTIIIFQLRNGKCSFSELHHSIAGITQKMLLEQLRELKHFGLIDKKTYDGYPLKVEYFLTGQGEKMLSAIKIMQEIGIDYMVGHGMTEILDEKGICYEPLPYVRKSK</sequence>
<dbReference type="SUPFAM" id="SSF46785">
    <property type="entry name" value="Winged helix' DNA-binding domain"/>
    <property type="match status" value="1"/>
</dbReference>
<evidence type="ECO:0000256" key="2">
    <source>
        <dbReference type="ARBA" id="ARBA00023125"/>
    </source>
</evidence>
<evidence type="ECO:0000259" key="4">
    <source>
        <dbReference type="PROSITE" id="PS51118"/>
    </source>
</evidence>